<dbReference type="EMBL" id="JAMSHJ010000001">
    <property type="protein sequence ID" value="KAI5440824.1"/>
    <property type="molecule type" value="Genomic_DNA"/>
</dbReference>
<dbReference type="InterPro" id="IPR009291">
    <property type="entry name" value="Vps62"/>
</dbReference>
<gene>
    <name evidence="1" type="ORF">KIW84_010332</name>
</gene>
<dbReference type="Pfam" id="PF06101">
    <property type="entry name" value="Vps62"/>
    <property type="match status" value="1"/>
</dbReference>
<accession>A0A9D4YLU7</accession>
<name>A0A9D4YLU7_PEA</name>
<evidence type="ECO:0000313" key="2">
    <source>
        <dbReference type="Proteomes" id="UP001058974"/>
    </source>
</evidence>
<dbReference type="OrthoDB" id="188042at2759"/>
<dbReference type="Gramene" id="Psat01G0033200-T1">
    <property type="protein sequence ID" value="KAI5440824.1"/>
    <property type="gene ID" value="KIW84_010332"/>
</dbReference>
<proteinExistence type="predicted"/>
<reference evidence="1 2" key="1">
    <citation type="journal article" date="2022" name="Nat. Genet.">
        <title>Improved pea reference genome and pan-genome highlight genomic features and evolutionary characteristics.</title>
        <authorList>
            <person name="Yang T."/>
            <person name="Liu R."/>
            <person name="Luo Y."/>
            <person name="Hu S."/>
            <person name="Wang D."/>
            <person name="Wang C."/>
            <person name="Pandey M.K."/>
            <person name="Ge S."/>
            <person name="Xu Q."/>
            <person name="Li N."/>
            <person name="Li G."/>
            <person name="Huang Y."/>
            <person name="Saxena R.K."/>
            <person name="Ji Y."/>
            <person name="Li M."/>
            <person name="Yan X."/>
            <person name="He Y."/>
            <person name="Liu Y."/>
            <person name="Wang X."/>
            <person name="Xiang C."/>
            <person name="Varshney R.K."/>
            <person name="Ding H."/>
            <person name="Gao S."/>
            <person name="Zong X."/>
        </authorList>
    </citation>
    <scope>NUCLEOTIDE SEQUENCE [LARGE SCALE GENOMIC DNA]</scope>
    <source>
        <strain evidence="1 2">cv. Zhongwan 6</strain>
    </source>
</reference>
<evidence type="ECO:0000313" key="1">
    <source>
        <dbReference type="EMBL" id="KAI5440824.1"/>
    </source>
</evidence>
<organism evidence="1 2">
    <name type="scientific">Pisum sativum</name>
    <name type="common">Garden pea</name>
    <name type="synonym">Lathyrus oleraceus</name>
    <dbReference type="NCBI Taxonomy" id="3888"/>
    <lineage>
        <taxon>Eukaryota</taxon>
        <taxon>Viridiplantae</taxon>
        <taxon>Streptophyta</taxon>
        <taxon>Embryophyta</taxon>
        <taxon>Tracheophyta</taxon>
        <taxon>Spermatophyta</taxon>
        <taxon>Magnoliopsida</taxon>
        <taxon>eudicotyledons</taxon>
        <taxon>Gunneridae</taxon>
        <taxon>Pentapetalae</taxon>
        <taxon>rosids</taxon>
        <taxon>fabids</taxon>
        <taxon>Fabales</taxon>
        <taxon>Fabaceae</taxon>
        <taxon>Papilionoideae</taxon>
        <taxon>50 kb inversion clade</taxon>
        <taxon>NPAAA clade</taxon>
        <taxon>Hologalegina</taxon>
        <taxon>IRL clade</taxon>
        <taxon>Fabeae</taxon>
        <taxon>Lathyrus</taxon>
    </lineage>
</organism>
<sequence length="541" mass="59974">MGNLSSSSNQKKSLPIDTTFKLPSNIPTWPQGGGFGSGIIDLGGLKVSQISTFNKIWTTLEGGQEDLGATFFEPTQIPQGFFSLGHYSQPNNKPLFGWVLVAKDESNGALKSPIDYTLVWSSKSQKIKQDKDGYIWLPIAPNGYSPLGHIVTTTPEKPSLDRIQCVRSDLTDQCEINSWIWGKDKKIDEKGFNVHCVRPSNRGTQAPSVLVGTFLAHVGEVTNSPLPISCLKNSNFMSFSSMPNLPQVKALAQGYSPIMYLHPNEKFQPCSIKWYFTNGALLYKKEEEANPIEIDPLGSNLPQGGSNDGSYWIDLPKDKANRERVKKGDYKNFQAYIHVKPMFGGTFTDLAFWVFYPFNGPGTLKVGLIDNISLGKIGEHIGDWEHVTLRISNFNGELRSVYFSQHSNGQWVDASEVEFQSGNKSVAYSSLNGHAIYSKAGLVLQGVSEIGIKNETKKSEMVVDFGDGFEIVSGDYLGDEVVEPSWLNFFRQWGPKITYDLGEELKKLDKIVPGLKLPNELLGEEGPTGPKLKRNWIGDEV</sequence>
<dbReference type="AlphaFoldDB" id="A0A9D4YLU7"/>
<protein>
    <recommendedName>
        <fullName evidence="3">Vacuolar protein sorting-associated protein 62</fullName>
    </recommendedName>
</protein>
<evidence type="ECO:0008006" key="3">
    <source>
        <dbReference type="Google" id="ProtNLM"/>
    </source>
</evidence>
<dbReference type="Proteomes" id="UP001058974">
    <property type="component" value="Chromosome 1"/>
</dbReference>
<comment type="caution">
    <text evidence="1">The sequence shown here is derived from an EMBL/GenBank/DDBJ whole genome shotgun (WGS) entry which is preliminary data.</text>
</comment>
<dbReference type="PANTHER" id="PTHR48152:SF3">
    <property type="entry name" value="DUF946 FAMILY PROTEIN (DUF946)"/>
    <property type="match status" value="1"/>
</dbReference>
<dbReference type="PANTHER" id="PTHR48152">
    <property type="entry name" value="F1C9.34 PROTEIN"/>
    <property type="match status" value="1"/>
</dbReference>
<dbReference type="Gramene" id="Psat1g015280.1">
    <property type="protein sequence ID" value="Psat1g015280.1.cds"/>
    <property type="gene ID" value="Psat1g015280"/>
</dbReference>
<keyword evidence="2" id="KW-1185">Reference proteome</keyword>